<dbReference type="FunFam" id="3.30.70.330:FF:000500">
    <property type="entry name" value="Polyadenylate-binding protein"/>
    <property type="match status" value="1"/>
</dbReference>
<dbReference type="InterPro" id="IPR035979">
    <property type="entry name" value="RBD_domain_sf"/>
</dbReference>
<dbReference type="GO" id="GO:0005634">
    <property type="term" value="C:nucleus"/>
    <property type="evidence" value="ECO:0007669"/>
    <property type="project" value="UniProtKB-SubCell"/>
</dbReference>
<dbReference type="InterPro" id="IPR012677">
    <property type="entry name" value="Nucleotide-bd_a/b_plait_sf"/>
</dbReference>
<protein>
    <submittedName>
        <fullName evidence="13">Polyadenylate-binding protein 6-like isoform X1</fullName>
    </submittedName>
</protein>
<comment type="subcellular location">
    <subcellularLocation>
        <location evidence="2">Cytoplasm</location>
    </subcellularLocation>
    <subcellularLocation>
        <location evidence="1">Nucleus</location>
    </subcellularLocation>
</comment>
<evidence type="ECO:0000256" key="8">
    <source>
        <dbReference type="ARBA" id="ARBA00054110"/>
    </source>
</evidence>
<dbReference type="SUPFAM" id="SSF54928">
    <property type="entry name" value="RNA-binding domain, RBD"/>
    <property type="match status" value="3"/>
</dbReference>
<evidence type="ECO:0000256" key="6">
    <source>
        <dbReference type="ARBA" id="ARBA00022884"/>
    </source>
</evidence>
<name>A0A6P8D690_PUNGR</name>
<dbReference type="Proteomes" id="UP000515151">
    <property type="component" value="Chromosome 3"/>
</dbReference>
<dbReference type="CDD" id="cd12380">
    <property type="entry name" value="RRM3_I_PABPs"/>
    <property type="match status" value="1"/>
</dbReference>
<evidence type="ECO:0000256" key="2">
    <source>
        <dbReference type="ARBA" id="ARBA00004496"/>
    </source>
</evidence>
<keyword evidence="6 9" id="KW-0694">RNA-binding</keyword>
<comment type="similarity">
    <text evidence="3">Belongs to the polyadenylate-binding protein type-1 family.</text>
</comment>
<proteinExistence type="inferred from homology"/>
<accession>A0A6P8D690</accession>
<feature type="domain" description="RRM" evidence="11">
    <location>
        <begin position="113"/>
        <end position="184"/>
    </location>
</feature>
<dbReference type="AlphaFoldDB" id="A0A6P8D690"/>
<evidence type="ECO:0000259" key="11">
    <source>
        <dbReference type="PROSITE" id="PS50102"/>
    </source>
</evidence>
<organism evidence="12 13">
    <name type="scientific">Punica granatum</name>
    <name type="common">Pomegranate</name>
    <dbReference type="NCBI Taxonomy" id="22663"/>
    <lineage>
        <taxon>Eukaryota</taxon>
        <taxon>Viridiplantae</taxon>
        <taxon>Streptophyta</taxon>
        <taxon>Embryophyta</taxon>
        <taxon>Tracheophyta</taxon>
        <taxon>Spermatophyta</taxon>
        <taxon>Magnoliopsida</taxon>
        <taxon>eudicotyledons</taxon>
        <taxon>Gunneridae</taxon>
        <taxon>Pentapetalae</taxon>
        <taxon>rosids</taxon>
        <taxon>malvids</taxon>
        <taxon>Myrtales</taxon>
        <taxon>Lythraceae</taxon>
        <taxon>Punica</taxon>
    </lineage>
</organism>
<dbReference type="OrthoDB" id="19742at2759"/>
<dbReference type="RefSeq" id="XP_031389031.1">
    <property type="nucleotide sequence ID" value="XM_031533171.1"/>
</dbReference>
<evidence type="ECO:0000256" key="5">
    <source>
        <dbReference type="ARBA" id="ARBA00022737"/>
    </source>
</evidence>
<sequence>MAVEEGVTAKLRPEQFNSLHLPARPSLYVGDLHPSVTKADLFEAFRGMGHILSVRLCTDALSGRSLCYGYVNFLTPTEASIAMDCLNHTILKGKPMRIMWSQRNPIQRKTGVGNLFVKNLDPSINSARLQSLFCKFGTVLSCKVAEDNGKRKGFGFVQFDSEHSAMAALKSLHDTFVEGKNLYVCKFVRKSERMETYQKPTFTNLYVKNLGEDMTEDCLQDKFSEFGKVSNVVIMKNGEGKSKEFGFVNFETPEAAMKAMEALNGSLLGSKTLFVGRAQKKAEREELLKDARSEVARYRGRRNASNLYVKNLDASVDDSMLKEHFSSIGTITSARVMRNPDGSSRGFGFVCYTTSEEARRALVAFNGITFRGKPLYVAMAQQKEERIRLQNSFGFFPPQLPGSCYWNSSDFYAPPFLNYSVLPLPQPPVPQLTLYQHYGANTSFPFGPLNNKMNYSTYQVLQGKMPMHDNKFMDWAYKGQSAPCLPSNLHSDYQDRGLLAAQRLSFGKKGSKQYRQAESGSAGLRSTRSRKPNKNLGNAFYPLVENMKPEHDWTAVRTDGWGYKEGD</sequence>
<dbReference type="SMART" id="SM00361">
    <property type="entry name" value="RRM_1"/>
    <property type="match status" value="3"/>
</dbReference>
<dbReference type="SMART" id="SM00360">
    <property type="entry name" value="RRM"/>
    <property type="match status" value="4"/>
</dbReference>
<keyword evidence="5" id="KW-0677">Repeat</keyword>
<evidence type="ECO:0000313" key="13">
    <source>
        <dbReference type="RefSeq" id="XP_031389031.1"/>
    </source>
</evidence>
<feature type="region of interest" description="Disordered" evidence="10">
    <location>
        <begin position="510"/>
        <end position="536"/>
    </location>
</feature>
<dbReference type="InterPro" id="IPR000504">
    <property type="entry name" value="RRM_dom"/>
</dbReference>
<dbReference type="FunFam" id="3.30.70.330:FF:000651">
    <property type="entry name" value="Poly(A) binding protein cytoplasmic 1 like"/>
    <property type="match status" value="1"/>
</dbReference>
<dbReference type="GeneID" id="116201771"/>
<feature type="domain" description="RRM" evidence="11">
    <location>
        <begin position="25"/>
        <end position="103"/>
    </location>
</feature>
<keyword evidence="12" id="KW-1185">Reference proteome</keyword>
<evidence type="ECO:0000256" key="9">
    <source>
        <dbReference type="PROSITE-ProRule" id="PRU00176"/>
    </source>
</evidence>
<keyword evidence="4" id="KW-0963">Cytoplasm</keyword>
<feature type="domain" description="RRM" evidence="11">
    <location>
        <begin position="305"/>
        <end position="382"/>
    </location>
</feature>
<dbReference type="Pfam" id="PF00076">
    <property type="entry name" value="RRM_1"/>
    <property type="match status" value="4"/>
</dbReference>
<dbReference type="PANTHER" id="PTHR24012">
    <property type="entry name" value="RNA BINDING PROTEIN"/>
    <property type="match status" value="1"/>
</dbReference>
<evidence type="ECO:0000313" key="12">
    <source>
        <dbReference type="Proteomes" id="UP000515151"/>
    </source>
</evidence>
<dbReference type="GO" id="GO:0003723">
    <property type="term" value="F:RNA binding"/>
    <property type="evidence" value="ECO:0007669"/>
    <property type="project" value="UniProtKB-UniRule"/>
</dbReference>
<evidence type="ECO:0000256" key="7">
    <source>
        <dbReference type="ARBA" id="ARBA00023242"/>
    </source>
</evidence>
<evidence type="ECO:0000256" key="1">
    <source>
        <dbReference type="ARBA" id="ARBA00004123"/>
    </source>
</evidence>
<dbReference type="InterPro" id="IPR003954">
    <property type="entry name" value="RRM_euk-type"/>
</dbReference>
<evidence type="ECO:0000256" key="3">
    <source>
        <dbReference type="ARBA" id="ARBA00008557"/>
    </source>
</evidence>
<reference evidence="13" key="2">
    <citation type="submission" date="2025-08" db="UniProtKB">
        <authorList>
            <consortium name="RefSeq"/>
        </authorList>
    </citation>
    <scope>IDENTIFICATION</scope>
    <source>
        <tissue evidence="13">Leaf</tissue>
    </source>
</reference>
<evidence type="ECO:0000256" key="4">
    <source>
        <dbReference type="ARBA" id="ARBA00022490"/>
    </source>
</evidence>
<evidence type="ECO:0000256" key="10">
    <source>
        <dbReference type="SAM" id="MobiDB-lite"/>
    </source>
</evidence>
<dbReference type="Gene3D" id="3.30.70.330">
    <property type="match status" value="4"/>
</dbReference>
<dbReference type="GO" id="GO:0005737">
    <property type="term" value="C:cytoplasm"/>
    <property type="evidence" value="ECO:0007669"/>
    <property type="project" value="UniProtKB-SubCell"/>
</dbReference>
<comment type="function">
    <text evidence="8">Binds the poly(A) tail of mRNA. Appears to be an important mediator of the multiple roles of the poly(A) tail in mRNA biogenesis, stability and translation.</text>
</comment>
<keyword evidence="7" id="KW-0539">Nucleus</keyword>
<feature type="domain" description="RRM" evidence="11">
    <location>
        <begin position="203"/>
        <end position="280"/>
    </location>
</feature>
<dbReference type="PROSITE" id="PS50102">
    <property type="entry name" value="RRM"/>
    <property type="match status" value="4"/>
</dbReference>
<reference evidence="12" key="1">
    <citation type="journal article" date="2020" name="Plant Biotechnol. J.">
        <title>The pomegranate (Punica granatum L.) draft genome dissects genetic divergence between soft- and hard-seeded cultivars.</title>
        <authorList>
            <person name="Luo X."/>
            <person name="Li H."/>
            <person name="Wu Z."/>
            <person name="Yao W."/>
            <person name="Zhao P."/>
            <person name="Cao D."/>
            <person name="Yu H."/>
            <person name="Li K."/>
            <person name="Poudel K."/>
            <person name="Zhao D."/>
            <person name="Zhang F."/>
            <person name="Xia X."/>
            <person name="Chen L."/>
            <person name="Wang Q."/>
            <person name="Jing D."/>
            <person name="Cao S."/>
        </authorList>
    </citation>
    <scope>NUCLEOTIDE SEQUENCE [LARGE SCALE GENOMIC DNA]</scope>
    <source>
        <strain evidence="12">cv. Tunisia</strain>
    </source>
</reference>
<gene>
    <name evidence="13" type="primary">LOC116201771</name>
</gene>